<evidence type="ECO:0000313" key="5">
    <source>
        <dbReference type="Proteomes" id="UP000030651"/>
    </source>
</evidence>
<dbReference type="OMA" id="CEAGHLM"/>
<dbReference type="eggNOG" id="ENOG502SX45">
    <property type="taxonomic scope" value="Eukaryota"/>
</dbReference>
<evidence type="ECO:0000256" key="2">
    <source>
        <dbReference type="SAM" id="MobiDB-lite"/>
    </source>
</evidence>
<dbReference type="AlphaFoldDB" id="W3WIY5"/>
<dbReference type="SUPFAM" id="SSF57701">
    <property type="entry name" value="Zn2/Cys6 DNA-binding domain"/>
    <property type="match status" value="1"/>
</dbReference>
<dbReference type="GO" id="GO:0000981">
    <property type="term" value="F:DNA-binding transcription factor activity, RNA polymerase II-specific"/>
    <property type="evidence" value="ECO:0007669"/>
    <property type="project" value="InterPro"/>
</dbReference>
<dbReference type="EMBL" id="KI912121">
    <property type="protein sequence ID" value="ETS73843.1"/>
    <property type="molecule type" value="Genomic_DNA"/>
</dbReference>
<dbReference type="Gene3D" id="4.10.240.10">
    <property type="entry name" value="Zn(2)-C6 fungal-type DNA-binding domain"/>
    <property type="match status" value="1"/>
</dbReference>
<keyword evidence="5" id="KW-1185">Reference proteome</keyword>
<dbReference type="HOGENOM" id="CLU_036113_0_0_1"/>
<dbReference type="KEGG" id="pfy:PFICI_14789"/>
<dbReference type="GeneID" id="19279802"/>
<accession>W3WIY5</accession>
<proteinExistence type="predicted"/>
<dbReference type="Proteomes" id="UP000030651">
    <property type="component" value="Unassembled WGS sequence"/>
</dbReference>
<organism evidence="4 5">
    <name type="scientific">Pestalotiopsis fici (strain W106-1 / CGMCC3.15140)</name>
    <dbReference type="NCBI Taxonomy" id="1229662"/>
    <lineage>
        <taxon>Eukaryota</taxon>
        <taxon>Fungi</taxon>
        <taxon>Dikarya</taxon>
        <taxon>Ascomycota</taxon>
        <taxon>Pezizomycotina</taxon>
        <taxon>Sordariomycetes</taxon>
        <taxon>Xylariomycetidae</taxon>
        <taxon>Amphisphaeriales</taxon>
        <taxon>Sporocadaceae</taxon>
        <taxon>Pestalotiopsis</taxon>
    </lineage>
</organism>
<reference evidence="5" key="1">
    <citation type="journal article" date="2015" name="BMC Genomics">
        <title>Genomic and transcriptomic analysis of the endophytic fungus Pestalotiopsis fici reveals its lifestyle and high potential for synthesis of natural products.</title>
        <authorList>
            <person name="Wang X."/>
            <person name="Zhang X."/>
            <person name="Liu L."/>
            <person name="Xiang M."/>
            <person name="Wang W."/>
            <person name="Sun X."/>
            <person name="Che Y."/>
            <person name="Guo L."/>
            <person name="Liu G."/>
            <person name="Guo L."/>
            <person name="Wang C."/>
            <person name="Yin W.B."/>
            <person name="Stadler M."/>
            <person name="Zhang X."/>
            <person name="Liu X."/>
        </authorList>
    </citation>
    <scope>NUCLEOTIDE SEQUENCE [LARGE SCALE GENOMIC DNA]</scope>
    <source>
        <strain evidence="5">W106-1 / CGMCC3.15140</strain>
    </source>
</reference>
<feature type="region of interest" description="Disordered" evidence="2">
    <location>
        <begin position="49"/>
        <end position="70"/>
    </location>
</feature>
<dbReference type="STRING" id="1229662.W3WIY5"/>
<dbReference type="InterPro" id="IPR001138">
    <property type="entry name" value="Zn2Cys6_DnaBD"/>
</dbReference>
<dbReference type="OrthoDB" id="4137815at2759"/>
<dbReference type="CDD" id="cd00067">
    <property type="entry name" value="GAL4"/>
    <property type="match status" value="1"/>
</dbReference>
<sequence>MHPKVRTACDRCYVLKERCQRATPSAECGRCERLGLACSTVRPVRPVGRRAHKKYGTDKRPQRTQPKTDQILTGLSDHDPEEKALLSFLLVQPGSLDHFVVCPSFQAEQQHSLAVQLPTLPLLKDAFLACAATLKHLQSGNADDLDAEASIRYISKAVNALRSLPASCLQDAAVYHQVGSLLAFSIHSSIGAGVAEISRYCLSAASSIYNEVESGAHTDPWQSFLILQETMDCILYRQKPTIRINTSASSVVDRRLGLCLPLLPHYQDLCVISNSILYAADVNELARLQKQLDDIRRVVEPWQPPNMDQLLERFESAEIVHLLAQAKLYRLGALLLGHRLRYPFGQQDAQGQIWSREIFMELEMAKRVTKRTMRFVTLPFVIAAVEAQGELLRLQALQLVHDCVDQYAPSLQKVTKAFLSRIWHERDMNLTTCWFDSTYKPCPILNSINGS</sequence>
<dbReference type="InterPro" id="IPR036864">
    <property type="entry name" value="Zn2-C6_fun-type_DNA-bd_sf"/>
</dbReference>
<dbReference type="PROSITE" id="PS50048">
    <property type="entry name" value="ZN2_CY6_FUNGAL_2"/>
    <property type="match status" value="1"/>
</dbReference>
<keyword evidence="1" id="KW-0539">Nucleus</keyword>
<evidence type="ECO:0000259" key="3">
    <source>
        <dbReference type="PROSITE" id="PS50048"/>
    </source>
</evidence>
<dbReference type="GO" id="GO:0008270">
    <property type="term" value="F:zinc ion binding"/>
    <property type="evidence" value="ECO:0007669"/>
    <property type="project" value="InterPro"/>
</dbReference>
<dbReference type="Pfam" id="PF00172">
    <property type="entry name" value="Zn_clus"/>
    <property type="match status" value="1"/>
</dbReference>
<evidence type="ECO:0000313" key="4">
    <source>
        <dbReference type="EMBL" id="ETS73843.1"/>
    </source>
</evidence>
<dbReference type="InParanoid" id="W3WIY5"/>
<dbReference type="RefSeq" id="XP_007841561.1">
    <property type="nucleotide sequence ID" value="XM_007843370.1"/>
</dbReference>
<gene>
    <name evidence="4" type="ORF">PFICI_14789</name>
</gene>
<dbReference type="SMART" id="SM00066">
    <property type="entry name" value="GAL4"/>
    <property type="match status" value="1"/>
</dbReference>
<name>W3WIY5_PESFW</name>
<feature type="domain" description="Zn(2)-C6 fungal-type" evidence="3">
    <location>
        <begin position="8"/>
        <end position="40"/>
    </location>
</feature>
<evidence type="ECO:0000256" key="1">
    <source>
        <dbReference type="ARBA" id="ARBA00023242"/>
    </source>
</evidence>
<protein>
    <recommendedName>
        <fullName evidence="3">Zn(2)-C6 fungal-type domain-containing protein</fullName>
    </recommendedName>
</protein>